<comment type="caution">
    <text evidence="6">The sequence shown here is derived from an EMBL/GenBank/DDBJ whole genome shotgun (WGS) entry which is preliminary data.</text>
</comment>
<accession>A0ABV4AKR9</accession>
<protein>
    <submittedName>
        <fullName evidence="6">Multicopper oxidase family protein</fullName>
    </submittedName>
</protein>
<proteinExistence type="predicted"/>
<dbReference type="RefSeq" id="WP_369456267.1">
    <property type="nucleotide sequence ID" value="NZ_JBGCUO010000002.1"/>
</dbReference>
<evidence type="ECO:0000256" key="1">
    <source>
        <dbReference type="ARBA" id="ARBA00022723"/>
    </source>
</evidence>
<dbReference type="Pfam" id="PF07732">
    <property type="entry name" value="Cu-oxidase_3"/>
    <property type="match status" value="1"/>
</dbReference>
<keyword evidence="2" id="KW-0560">Oxidoreductase</keyword>
<dbReference type="Gene3D" id="2.60.40.420">
    <property type="entry name" value="Cupredoxins - blue copper proteins"/>
    <property type="match status" value="1"/>
</dbReference>
<dbReference type="SUPFAM" id="SSF49503">
    <property type="entry name" value="Cupredoxins"/>
    <property type="match status" value="2"/>
</dbReference>
<evidence type="ECO:0000313" key="7">
    <source>
        <dbReference type="Proteomes" id="UP001562065"/>
    </source>
</evidence>
<dbReference type="InterPro" id="IPR011707">
    <property type="entry name" value="Cu-oxidase-like_N"/>
</dbReference>
<keyword evidence="3" id="KW-0732">Signal</keyword>
<feature type="domain" description="Plastocyanin-like" evidence="5">
    <location>
        <begin position="78"/>
        <end position="182"/>
    </location>
</feature>
<gene>
    <name evidence="6" type="ORF">AB5I84_12620</name>
</gene>
<evidence type="ECO:0000313" key="6">
    <source>
        <dbReference type="EMBL" id="MEY1662997.1"/>
    </source>
</evidence>
<keyword evidence="7" id="KW-1185">Reference proteome</keyword>
<dbReference type="EMBL" id="JBGCUO010000002">
    <property type="protein sequence ID" value="MEY1662997.1"/>
    <property type="molecule type" value="Genomic_DNA"/>
</dbReference>
<evidence type="ECO:0000259" key="5">
    <source>
        <dbReference type="Pfam" id="PF07732"/>
    </source>
</evidence>
<feature type="domain" description="Plastocyanin-like" evidence="4">
    <location>
        <begin position="209"/>
        <end position="322"/>
    </location>
</feature>
<dbReference type="CDD" id="cd13860">
    <property type="entry name" value="CuRO_1_2dMco_1"/>
    <property type="match status" value="1"/>
</dbReference>
<dbReference type="Proteomes" id="UP001562065">
    <property type="component" value="Unassembled WGS sequence"/>
</dbReference>
<organism evidence="6 7">
    <name type="scientific">Isoalcanivorax beigongshangi</name>
    <dbReference type="NCBI Taxonomy" id="3238810"/>
    <lineage>
        <taxon>Bacteria</taxon>
        <taxon>Pseudomonadati</taxon>
        <taxon>Pseudomonadota</taxon>
        <taxon>Gammaproteobacteria</taxon>
        <taxon>Oceanospirillales</taxon>
        <taxon>Alcanivoracaceae</taxon>
        <taxon>Isoalcanivorax</taxon>
    </lineage>
</organism>
<dbReference type="InterPro" id="IPR008972">
    <property type="entry name" value="Cupredoxin"/>
</dbReference>
<name>A0ABV4AKR9_9GAMM</name>
<dbReference type="InterPro" id="IPR002355">
    <property type="entry name" value="Cu_oxidase_Cu_BS"/>
</dbReference>
<feature type="chain" id="PRO_5047105064" evidence="3">
    <location>
        <begin position="30"/>
        <end position="429"/>
    </location>
</feature>
<dbReference type="PANTHER" id="PTHR11709">
    <property type="entry name" value="MULTI-COPPER OXIDASE"/>
    <property type="match status" value="1"/>
</dbReference>
<sequence>MKRRDFLLSAGAWVSAGAALSSVTAAAVAAPASAGRAAPGPSVPVITPNGWSLPSRWVKGAREFHLVAEEVRHEFGPGSVARCWGYNGGTPGPTLEAIQGETVRLYVTNKLPEPTTVHWHGLRLPCGMDGVAGLTQPAIPPGATFVYEFELSDAGTFMYHPHANEMTQMALGLMGMFIVHPQGGDPAPVDRDYVFLLHNWALPPGSERPDPSVMTDFDLWTMNGKVFPSIDPVVAATGERVRIRLGNLSMWNHPMHMHGVHFDVTGNEAGRWPSAQWRREVTEIVAVGQTRDLEFDAVAGDWAFHCHMSHHTMNAMGHEITNPVGVQQQDLQGQFDRLLPGHMAMGDGGMIEHQQHVEAGHMPGPPNTLAMMAGHGQFGAIGMGGMMTVVKVRDGLPKGSTADPGHYRHPAGTVARAVQQAPPLVRRPQ</sequence>
<evidence type="ECO:0000256" key="2">
    <source>
        <dbReference type="ARBA" id="ARBA00023002"/>
    </source>
</evidence>
<evidence type="ECO:0000259" key="4">
    <source>
        <dbReference type="Pfam" id="PF07731"/>
    </source>
</evidence>
<dbReference type="InterPro" id="IPR011706">
    <property type="entry name" value="Cu-oxidase_C"/>
</dbReference>
<dbReference type="Pfam" id="PF07731">
    <property type="entry name" value="Cu-oxidase_2"/>
    <property type="match status" value="1"/>
</dbReference>
<dbReference type="PROSITE" id="PS00080">
    <property type="entry name" value="MULTICOPPER_OXIDASE2"/>
    <property type="match status" value="1"/>
</dbReference>
<evidence type="ECO:0000256" key="3">
    <source>
        <dbReference type="SAM" id="SignalP"/>
    </source>
</evidence>
<feature type="signal peptide" evidence="3">
    <location>
        <begin position="1"/>
        <end position="29"/>
    </location>
</feature>
<dbReference type="InterPro" id="IPR045087">
    <property type="entry name" value="Cu-oxidase_fam"/>
</dbReference>
<dbReference type="CDD" id="cd04202">
    <property type="entry name" value="CuRO_D2_2dMcoN_like"/>
    <property type="match status" value="1"/>
</dbReference>
<keyword evidence="1" id="KW-0479">Metal-binding</keyword>
<reference evidence="6 7" key="1">
    <citation type="submission" date="2024-07" db="EMBL/GenBank/DDBJ databases">
        <authorList>
            <person name="Ren Q."/>
        </authorList>
    </citation>
    <scope>NUCLEOTIDE SEQUENCE [LARGE SCALE GENOMIC DNA]</scope>
    <source>
        <strain evidence="6 7">REN37</strain>
    </source>
</reference>